<dbReference type="AlphaFoldDB" id="A0A379YEH9"/>
<organism evidence="1 2">
    <name type="scientific">Serratia quinivorans</name>
    <dbReference type="NCBI Taxonomy" id="137545"/>
    <lineage>
        <taxon>Bacteria</taxon>
        <taxon>Pseudomonadati</taxon>
        <taxon>Pseudomonadota</taxon>
        <taxon>Gammaproteobacteria</taxon>
        <taxon>Enterobacterales</taxon>
        <taxon>Yersiniaceae</taxon>
        <taxon>Serratia</taxon>
    </lineage>
</organism>
<evidence type="ECO:0000313" key="1">
    <source>
        <dbReference type="EMBL" id="SUI44181.1"/>
    </source>
</evidence>
<dbReference type="InterPro" id="IPR036390">
    <property type="entry name" value="WH_DNA-bd_sf"/>
</dbReference>
<dbReference type="Proteomes" id="UP000255529">
    <property type="component" value="Unassembled WGS sequence"/>
</dbReference>
<name>A0A379YEH9_9GAMM</name>
<evidence type="ECO:0000313" key="2">
    <source>
        <dbReference type="Proteomes" id="UP000255529"/>
    </source>
</evidence>
<dbReference type="Gene3D" id="1.10.10.10">
    <property type="entry name" value="Winged helix-like DNA-binding domain superfamily/Winged helix DNA-binding domain"/>
    <property type="match status" value="1"/>
</dbReference>
<dbReference type="Pfam" id="PF25212">
    <property type="entry name" value="HVO_A0114"/>
    <property type="match status" value="1"/>
</dbReference>
<reference evidence="1 2" key="1">
    <citation type="submission" date="2018-06" db="EMBL/GenBank/DDBJ databases">
        <authorList>
            <consortium name="Pathogen Informatics"/>
            <person name="Doyle S."/>
        </authorList>
    </citation>
    <scope>NUCLEOTIDE SEQUENCE [LARGE SCALE GENOMIC DNA]</scope>
    <source>
        <strain evidence="1 2">NCTC11544</strain>
    </source>
</reference>
<accession>A0A379YEH9</accession>
<sequence>MKTVTIRVETMNDFKADVMSAFRAAADGAKGTEEDVISFPDWQLLHKTLSPNRMAILMAMTGSGEMTIREIAALVGRDVKGVHTDVTALLASDMLERGERGTVFPYDAIHFDFTIGKAA</sequence>
<proteinExistence type="predicted"/>
<dbReference type="InterPro" id="IPR036388">
    <property type="entry name" value="WH-like_DNA-bd_sf"/>
</dbReference>
<dbReference type="EMBL" id="UGYN01000002">
    <property type="protein sequence ID" value="SUI44181.1"/>
    <property type="molecule type" value="Genomic_DNA"/>
</dbReference>
<dbReference type="SUPFAM" id="SSF46785">
    <property type="entry name" value="Winged helix' DNA-binding domain"/>
    <property type="match status" value="1"/>
</dbReference>
<gene>
    <name evidence="1" type="ORF">NCTC11544_00326</name>
</gene>
<dbReference type="RefSeq" id="WP_115182777.1">
    <property type="nucleotide sequence ID" value="NZ_CAMKUF010000002.1"/>
</dbReference>
<protein>
    <submittedName>
        <fullName evidence="1">Predicted transcriptional regulator</fullName>
    </submittedName>
</protein>